<dbReference type="PROSITE" id="PS00452">
    <property type="entry name" value="GUANYLATE_CYCLASE_1"/>
    <property type="match status" value="2"/>
</dbReference>
<evidence type="ECO:0000313" key="23">
    <source>
        <dbReference type="EMBL" id="MBW38670.1"/>
    </source>
</evidence>
<reference evidence="23" key="1">
    <citation type="submission" date="2018-01" db="EMBL/GenBank/DDBJ databases">
        <title>An insight into the sialome of Amazonian anophelines.</title>
        <authorList>
            <person name="Ribeiro J.M."/>
            <person name="Scarpassa V."/>
            <person name="Calvo E."/>
        </authorList>
    </citation>
    <scope>NUCLEOTIDE SEQUENCE</scope>
    <source>
        <tissue evidence="23">Salivary glands</tissue>
    </source>
</reference>
<evidence type="ECO:0000256" key="19">
    <source>
        <dbReference type="RuleBase" id="RU000405"/>
    </source>
</evidence>
<dbReference type="Pfam" id="PF16214">
    <property type="entry name" value="AC_N"/>
    <property type="match status" value="1"/>
</dbReference>
<dbReference type="GO" id="GO:0006171">
    <property type="term" value="P:cAMP biosynthetic process"/>
    <property type="evidence" value="ECO:0007669"/>
    <property type="project" value="UniProtKB-KW"/>
</dbReference>
<feature type="binding site" evidence="17">
    <location>
        <begin position="289"/>
        <end position="294"/>
    </location>
    <ligand>
        <name>ATP</name>
        <dbReference type="ChEBI" id="CHEBI:30616"/>
    </ligand>
</feature>
<comment type="subcellular location">
    <subcellularLocation>
        <location evidence="3">Membrane</location>
        <topology evidence="3">Multi-pass membrane protein</topology>
    </subcellularLocation>
</comment>
<feature type="binding site" evidence="18">
    <location>
        <position position="290"/>
    </location>
    <ligand>
        <name>Mg(2+)</name>
        <dbReference type="ChEBI" id="CHEBI:18420"/>
        <label>2</label>
        <note>catalytic</note>
    </ligand>
</feature>
<evidence type="ECO:0000256" key="18">
    <source>
        <dbReference type="PIRSR" id="PIRSR039050-51"/>
    </source>
</evidence>
<feature type="binding site" evidence="18">
    <location>
        <position position="289"/>
    </location>
    <ligand>
        <name>Mg(2+)</name>
        <dbReference type="ChEBI" id="CHEBI:18420"/>
        <label>1</label>
        <note>catalytic</note>
    </ligand>
</feature>
<dbReference type="PANTHER" id="PTHR45627">
    <property type="entry name" value="ADENYLATE CYCLASE TYPE 1"/>
    <property type="match status" value="1"/>
</dbReference>
<feature type="region of interest" description="Disordered" evidence="20">
    <location>
        <begin position="464"/>
        <end position="611"/>
    </location>
</feature>
<feature type="compositionally biased region" description="Acidic residues" evidence="20">
    <location>
        <begin position="589"/>
        <end position="605"/>
    </location>
</feature>
<feature type="transmembrane region" description="Helical" evidence="21">
    <location>
        <begin position="918"/>
        <end position="938"/>
    </location>
</feature>
<evidence type="ECO:0000256" key="15">
    <source>
        <dbReference type="ARBA" id="ARBA00023239"/>
    </source>
</evidence>
<dbReference type="FunFam" id="3.30.70.1230:FF:000003">
    <property type="entry name" value="Adenylate cyclase"/>
    <property type="match status" value="1"/>
</dbReference>
<name>A0A2M4AD36_9DIPT</name>
<feature type="transmembrane region" description="Helical" evidence="21">
    <location>
        <begin position="148"/>
        <end position="167"/>
    </location>
</feature>
<dbReference type="SUPFAM" id="SSF55073">
    <property type="entry name" value="Nucleotide cyclase"/>
    <property type="match status" value="2"/>
</dbReference>
<feature type="compositionally biased region" description="Polar residues" evidence="20">
    <location>
        <begin position="572"/>
        <end position="588"/>
    </location>
</feature>
<keyword evidence="18" id="KW-0464">Manganese</keyword>
<feature type="binding site" evidence="17">
    <location>
        <begin position="1172"/>
        <end position="1174"/>
    </location>
    <ligand>
        <name>ATP</name>
        <dbReference type="ChEBI" id="CHEBI:30616"/>
    </ligand>
</feature>
<feature type="compositionally biased region" description="Polar residues" evidence="20">
    <location>
        <begin position="473"/>
        <end position="493"/>
    </location>
</feature>
<dbReference type="PROSITE" id="PS50125">
    <property type="entry name" value="GUANYLATE_CYCLASE_2"/>
    <property type="match status" value="2"/>
</dbReference>
<dbReference type="InterPro" id="IPR018297">
    <property type="entry name" value="A/G_cyclase_CS"/>
</dbReference>
<dbReference type="GO" id="GO:0007193">
    <property type="term" value="P:adenylate cyclase-inhibiting G protein-coupled receptor signaling pathway"/>
    <property type="evidence" value="ECO:0007669"/>
    <property type="project" value="TreeGrafter"/>
</dbReference>
<accession>A0A2M4AD36</accession>
<feature type="transmembrane region" description="Helical" evidence="21">
    <location>
        <begin position="843"/>
        <end position="864"/>
    </location>
</feature>
<keyword evidence="7" id="KW-0677">Repeat</keyword>
<dbReference type="Pfam" id="PF00211">
    <property type="entry name" value="Guanylate_cyc"/>
    <property type="match status" value="2"/>
</dbReference>
<evidence type="ECO:0000259" key="22">
    <source>
        <dbReference type="PROSITE" id="PS50125"/>
    </source>
</evidence>
<evidence type="ECO:0000256" key="3">
    <source>
        <dbReference type="ARBA" id="ARBA00004141"/>
    </source>
</evidence>
<dbReference type="CDD" id="cd07302">
    <property type="entry name" value="CHD"/>
    <property type="match status" value="2"/>
</dbReference>
<feature type="binding site" evidence="17">
    <location>
        <position position="377"/>
    </location>
    <ligand>
        <name>ATP</name>
        <dbReference type="ChEBI" id="CHEBI:30616"/>
    </ligand>
</feature>
<feature type="binding site" evidence="18">
    <location>
        <position position="333"/>
    </location>
    <ligand>
        <name>Mg(2+)</name>
        <dbReference type="ChEBI" id="CHEBI:18420"/>
        <label>1</label>
        <note>catalytic</note>
    </ligand>
</feature>
<evidence type="ECO:0000256" key="11">
    <source>
        <dbReference type="ARBA" id="ARBA00022989"/>
    </source>
</evidence>
<evidence type="ECO:0000256" key="7">
    <source>
        <dbReference type="ARBA" id="ARBA00022737"/>
    </source>
</evidence>
<evidence type="ECO:0000256" key="12">
    <source>
        <dbReference type="ARBA" id="ARBA00022998"/>
    </source>
</evidence>
<evidence type="ECO:0000256" key="13">
    <source>
        <dbReference type="ARBA" id="ARBA00023136"/>
    </source>
</evidence>
<keyword evidence="11 21" id="KW-1133">Transmembrane helix</keyword>
<comment type="similarity">
    <text evidence="16 19">Belongs to the adenylyl cyclase class-4/guanylyl cyclase family.</text>
</comment>
<dbReference type="PANTHER" id="PTHR45627:SF12">
    <property type="entry name" value="ADENYLATE CYCLASE TYPE 2"/>
    <property type="match status" value="1"/>
</dbReference>
<evidence type="ECO:0000256" key="10">
    <source>
        <dbReference type="ARBA" id="ARBA00022842"/>
    </source>
</evidence>
<organism evidence="23">
    <name type="scientific">Anopheles triannulatus</name>
    <dbReference type="NCBI Taxonomy" id="58253"/>
    <lineage>
        <taxon>Eukaryota</taxon>
        <taxon>Metazoa</taxon>
        <taxon>Ecdysozoa</taxon>
        <taxon>Arthropoda</taxon>
        <taxon>Hexapoda</taxon>
        <taxon>Insecta</taxon>
        <taxon>Pterygota</taxon>
        <taxon>Neoptera</taxon>
        <taxon>Endopterygota</taxon>
        <taxon>Diptera</taxon>
        <taxon>Nematocera</taxon>
        <taxon>Culicoidea</taxon>
        <taxon>Culicidae</taxon>
        <taxon>Anophelinae</taxon>
        <taxon>Anopheles</taxon>
    </lineage>
</organism>
<feature type="binding site" evidence="18">
    <location>
        <position position="289"/>
    </location>
    <ligand>
        <name>Mg(2+)</name>
        <dbReference type="ChEBI" id="CHEBI:18420"/>
        <label>2</label>
        <note>catalytic</note>
    </ligand>
</feature>
<evidence type="ECO:0000256" key="20">
    <source>
        <dbReference type="SAM" id="MobiDB-lite"/>
    </source>
</evidence>
<dbReference type="EMBL" id="GGFK01005349">
    <property type="protein sequence ID" value="MBW38670.1"/>
    <property type="molecule type" value="Transcribed_RNA"/>
</dbReference>
<feature type="domain" description="Guanylate cyclase" evidence="22">
    <location>
        <begin position="1035"/>
        <end position="1185"/>
    </location>
</feature>
<evidence type="ECO:0000256" key="16">
    <source>
        <dbReference type="PIRNR" id="PIRNR039050"/>
    </source>
</evidence>
<comment type="cofactor">
    <cofactor evidence="18">
        <name>Mg(2+)</name>
        <dbReference type="ChEBI" id="CHEBI:18420"/>
    </cofactor>
    <cofactor evidence="18">
        <name>Mn(2+)</name>
        <dbReference type="ChEBI" id="CHEBI:29035"/>
    </cofactor>
    <text evidence="18">Binds 2 magnesium ions per subunit. Is also active with manganese (in vitro).</text>
</comment>
<comment type="catalytic activity">
    <reaction evidence="1 16">
        <text>ATP = 3',5'-cyclic AMP + diphosphate</text>
        <dbReference type="Rhea" id="RHEA:15389"/>
        <dbReference type="ChEBI" id="CHEBI:30616"/>
        <dbReference type="ChEBI" id="CHEBI:33019"/>
        <dbReference type="ChEBI" id="CHEBI:58165"/>
        <dbReference type="EC" id="4.6.1.1"/>
    </reaction>
</comment>
<comment type="cofactor">
    <cofactor evidence="2">
        <name>Mn(2+)</name>
        <dbReference type="ChEBI" id="CHEBI:29035"/>
    </cofactor>
</comment>
<dbReference type="FunFam" id="3.30.70.1230:FF:000029">
    <property type="entry name" value="Adenylate cyclase type 2"/>
    <property type="match status" value="1"/>
</dbReference>
<proteinExistence type="inferred from homology"/>
<feature type="transmembrane region" description="Helical" evidence="21">
    <location>
        <begin position="74"/>
        <end position="96"/>
    </location>
</feature>
<evidence type="ECO:0000256" key="2">
    <source>
        <dbReference type="ARBA" id="ARBA00001936"/>
    </source>
</evidence>
<feature type="binding site" evidence="17">
    <location>
        <begin position="1179"/>
        <end position="1183"/>
    </location>
    <ligand>
        <name>ATP</name>
        <dbReference type="ChEBI" id="CHEBI:30616"/>
    </ligand>
</feature>
<dbReference type="GO" id="GO:0046872">
    <property type="term" value="F:metal ion binding"/>
    <property type="evidence" value="ECO:0007669"/>
    <property type="project" value="UniProtKB-KW"/>
</dbReference>
<evidence type="ECO:0000256" key="1">
    <source>
        <dbReference type="ARBA" id="ARBA00001593"/>
    </source>
</evidence>
<dbReference type="GO" id="GO:0007189">
    <property type="term" value="P:adenylate cyclase-activating G protein-coupled receptor signaling pathway"/>
    <property type="evidence" value="ECO:0007669"/>
    <property type="project" value="TreeGrafter"/>
</dbReference>
<keyword evidence="8 16" id="KW-0547">Nucleotide-binding</keyword>
<feature type="transmembrane region" description="Helical" evidence="21">
    <location>
        <begin position="770"/>
        <end position="790"/>
    </location>
</feature>
<protein>
    <recommendedName>
        <fullName evidence="4 16">adenylate cyclase</fullName>
        <ecNumber evidence="4 16">4.6.1.1</ecNumber>
    </recommendedName>
</protein>
<dbReference type="PIRSF" id="PIRSF039050">
    <property type="entry name" value="Ade_cyc"/>
    <property type="match status" value="1"/>
</dbReference>
<dbReference type="AlphaFoldDB" id="A0A2M4AD36"/>
<sequence>MLYELSRPTTMAFDGYSREMQERIEDDILSENSHLDDLYTRYRQRLRRSLFITGLGISILSCIVSIVLCALHEAILADLALLGGASAVLCGILVALQFPAVMNSPLAALSFAILTTGTIGAISTFVGAQLAPLPLFALILGVHTMLPISWPVSVVLAVLLCIMHIGYRLLSQDTAYVPTFFPQLLAETVFLASASISSLYYRIMSDAAHIDAVDGTRTGIEQRVKLECEREQQEQLLLSVIPAYIAAEVKRSIMLKMADACQRAGGQSQTRFHEMHVQRHNNVSILYADIVNFTPLSEQLTASDLVKTLNELFGRFDQIAQENQCLRIKILGDCYYCVSGLPVSRPHHAANCVNMGLQMIDAIRFVREATGFNVDMRIGIHTGNVLCGVLGLRKWQFDVWSDDVTLANHMESGGVAGRVHITKATLDYLGDKFEVEPGGGASRESYLADHKIETYLIVPPKKATADLGKPSAADNSHTPTSNLGGTPSPTAAVQINEPEQEPLLGGGGGGEPPKTPKSPRTPKTPDDVRRSHASISPVTIPEEQEHLLPPSPANHGSGLIHHPPPSPGGPKLSQTTGQVQINPPTINEETVDNDDGAADAELSDEGESRKKSCLTLPVEPITTNGHLPERVGSRKLSVQGLIAFAERRKSSGSIFGDMRKMSISNIDCLRSPMVATPGGPLVRTRPSSKMTKYVECWGADKPFANITDSKMAKNIGLASIAMIESNLLPEDGYCGECKCWGPPKELQPVTMWYRNTARETMFRAQPEPTFRFDLICSFILFISIGLIEVIVFKSNVVVIGSLSATAVALGLFLYLSNYQMSNLSPPGNNGPGQVIAASRGLRLAIFLISTALIASCAIFSVINFDDLVVADIHLVNDTAEEITYDDEFAPVAPVYLYMCAISLAAVSAFLKSGFLVKGLLMALFIAIQCSILWTSTLFETYGIFSDAWPLGFRGLLFLLLIASVLHTLDRQGEYASRTDFLWKAKLKVEQEEVETMRGINKILLENILPAHVAQHFLKKERAVQELYHESYSSVAVMFASIPNYKEFYDETDVNKQGLECLRLLNEIICDFDKLLLKPKFSGIEKIKTIGSTYMIASGLRPGKEEGATKNNELDEKRTEEHNVVVLVEFAIALMTALDQINRESFQRFRLRIGLNHGPVIAGVIGAQKPQYDIWSNTVNVASRMDSCGVMGRVQVTENTAKVLMAAGYSCDCRGPIHVKGKGVLTTYFVKTPFDERI</sequence>
<feature type="binding site" evidence="17">
    <location>
        <position position="1219"/>
    </location>
    <ligand>
        <name>ATP</name>
        <dbReference type="ChEBI" id="CHEBI:30616"/>
    </ligand>
</feature>
<dbReference type="GO" id="GO:0005886">
    <property type="term" value="C:plasma membrane"/>
    <property type="evidence" value="ECO:0007669"/>
    <property type="project" value="InterPro"/>
</dbReference>
<dbReference type="Gene3D" id="3.30.70.1230">
    <property type="entry name" value="Nucleotide cyclase"/>
    <property type="match status" value="2"/>
</dbReference>
<dbReference type="GO" id="GO:0004016">
    <property type="term" value="F:adenylate cyclase activity"/>
    <property type="evidence" value="ECO:0007669"/>
    <property type="project" value="UniProtKB-EC"/>
</dbReference>
<keyword evidence="14" id="KW-0325">Glycoprotein</keyword>
<dbReference type="InterPro" id="IPR030672">
    <property type="entry name" value="Adcy"/>
</dbReference>
<feature type="transmembrane region" description="Helical" evidence="21">
    <location>
        <begin position="108"/>
        <end position="128"/>
    </location>
</feature>
<comment type="function">
    <text evidence="16">Catalyzes the formation of the signaling molecule cAMP in response to G-protein signaling.</text>
</comment>
<dbReference type="InterPro" id="IPR032628">
    <property type="entry name" value="AC_N"/>
</dbReference>
<feature type="binding site" evidence="17">
    <location>
        <position position="1087"/>
    </location>
    <ligand>
        <name>ATP</name>
        <dbReference type="ChEBI" id="CHEBI:30616"/>
    </ligand>
</feature>
<feature type="binding site" evidence="17">
    <location>
        <begin position="331"/>
        <end position="333"/>
    </location>
    <ligand>
        <name>ATP</name>
        <dbReference type="ChEBI" id="CHEBI:30616"/>
    </ligand>
</feature>
<keyword evidence="15 16" id="KW-0456">Lyase</keyword>
<feature type="domain" description="Guanylate cyclase" evidence="22">
    <location>
        <begin position="284"/>
        <end position="411"/>
    </location>
</feature>
<feature type="transmembrane region" description="Helical" evidence="21">
    <location>
        <begin position="950"/>
        <end position="968"/>
    </location>
</feature>
<keyword evidence="9 16" id="KW-0067">ATP-binding</keyword>
<evidence type="ECO:0000256" key="14">
    <source>
        <dbReference type="ARBA" id="ARBA00023180"/>
    </source>
</evidence>
<evidence type="ECO:0000256" key="4">
    <source>
        <dbReference type="ARBA" id="ARBA00012201"/>
    </source>
</evidence>
<evidence type="ECO:0000256" key="17">
    <source>
        <dbReference type="PIRSR" id="PIRSR039050-50"/>
    </source>
</evidence>
<evidence type="ECO:0000256" key="5">
    <source>
        <dbReference type="ARBA" id="ARBA00022692"/>
    </source>
</evidence>
<evidence type="ECO:0000256" key="6">
    <source>
        <dbReference type="ARBA" id="ARBA00022723"/>
    </source>
</evidence>
<keyword evidence="5 21" id="KW-0812">Transmembrane</keyword>
<keyword evidence="6 16" id="KW-0479">Metal-binding</keyword>
<evidence type="ECO:0000256" key="9">
    <source>
        <dbReference type="ARBA" id="ARBA00022840"/>
    </source>
</evidence>
<dbReference type="GO" id="GO:0005524">
    <property type="term" value="F:ATP binding"/>
    <property type="evidence" value="ECO:0007669"/>
    <property type="project" value="UniProtKB-UniRule"/>
</dbReference>
<feature type="transmembrane region" description="Helical" evidence="21">
    <location>
        <begin position="796"/>
        <end position="815"/>
    </location>
</feature>
<dbReference type="SMART" id="SM00044">
    <property type="entry name" value="CYCc"/>
    <property type="match status" value="2"/>
</dbReference>
<dbReference type="InterPro" id="IPR001054">
    <property type="entry name" value="A/G_cyclase"/>
</dbReference>
<dbReference type="GO" id="GO:0035556">
    <property type="term" value="P:intracellular signal transduction"/>
    <property type="evidence" value="ECO:0007669"/>
    <property type="project" value="InterPro"/>
</dbReference>
<keyword evidence="10 16" id="KW-0460">Magnesium</keyword>
<keyword evidence="13 16" id="KW-0472">Membrane</keyword>
<feature type="binding site" evidence="18">
    <location>
        <position position="333"/>
    </location>
    <ligand>
        <name>Mg(2+)</name>
        <dbReference type="ChEBI" id="CHEBI:18420"/>
        <label>2</label>
        <note>catalytic</note>
    </ligand>
</feature>
<feature type="transmembrane region" description="Helical" evidence="21">
    <location>
        <begin position="894"/>
        <end position="911"/>
    </location>
</feature>
<feature type="transmembrane region" description="Helical" evidence="21">
    <location>
        <begin position="50"/>
        <end position="68"/>
    </location>
</feature>
<keyword evidence="12 16" id="KW-0115">cAMP biosynthesis</keyword>
<evidence type="ECO:0000256" key="8">
    <source>
        <dbReference type="ARBA" id="ARBA00022741"/>
    </source>
</evidence>
<dbReference type="EC" id="4.6.1.1" evidence="4 16"/>
<dbReference type="InterPro" id="IPR029787">
    <property type="entry name" value="Nucleotide_cyclase"/>
</dbReference>
<evidence type="ECO:0000256" key="21">
    <source>
        <dbReference type="SAM" id="Phobius"/>
    </source>
</evidence>